<dbReference type="EMBL" id="JANTQA010000023">
    <property type="protein sequence ID" value="KAJ3444547.1"/>
    <property type="molecule type" value="Genomic_DNA"/>
</dbReference>
<dbReference type="Gene3D" id="1.10.472.10">
    <property type="entry name" value="Cyclin-like"/>
    <property type="match status" value="3"/>
</dbReference>
<feature type="compositionally biased region" description="Basic and acidic residues" evidence="6">
    <location>
        <begin position="500"/>
        <end position="512"/>
    </location>
</feature>
<dbReference type="PANTHER" id="PTHR10177">
    <property type="entry name" value="CYCLINS"/>
    <property type="match status" value="1"/>
</dbReference>
<feature type="domain" description="Cyclin-like" evidence="7">
    <location>
        <begin position="322"/>
        <end position="407"/>
    </location>
</feature>
<evidence type="ECO:0000256" key="6">
    <source>
        <dbReference type="SAM" id="MobiDB-lite"/>
    </source>
</evidence>
<keyword evidence="3" id="KW-0131">Cell cycle</keyword>
<dbReference type="PROSITE" id="PS00292">
    <property type="entry name" value="CYCLINS"/>
    <property type="match status" value="1"/>
</dbReference>
<evidence type="ECO:0000256" key="1">
    <source>
        <dbReference type="ARBA" id="ARBA00022618"/>
    </source>
</evidence>
<dbReference type="SMART" id="SM00385">
    <property type="entry name" value="CYCLIN"/>
    <property type="match status" value="1"/>
</dbReference>
<feature type="coiled-coil region" evidence="5">
    <location>
        <begin position="736"/>
        <end position="763"/>
    </location>
</feature>
<keyword evidence="2 4" id="KW-0195">Cyclin</keyword>
<dbReference type="Pfam" id="PF00134">
    <property type="entry name" value="Cyclin_N"/>
    <property type="match status" value="1"/>
</dbReference>
<evidence type="ECO:0000313" key="9">
    <source>
        <dbReference type="Proteomes" id="UP001146793"/>
    </source>
</evidence>
<evidence type="ECO:0000259" key="7">
    <source>
        <dbReference type="SMART" id="SM00385"/>
    </source>
</evidence>
<sequence length="949" mass="112929">MYLRPVTTDLFRSSFSGVPHSNLNFQTQSSQMFLGSSFYQNQKQKKNQISHEQHQQQKVCGKVNNSVFFPKRIRIKQKSLINSQDTGLNVSGIWKSTISNKLSSHPFLQKEKGKQKQTKKDRFIVGQKNNINHHLKITNKNENDKENMKMDLDMNMDTSINTSTSMSMNISLNKNSHESFNEIRMETETETETKTETVNGNKQQDYFFFSQLNQITNKKNSLFRISPNHIKENNKKKIQGNNLGNLKTHFQNEKTKETAKTKKEKIQNILNNLNSSNYGYSNHEYLTEQFESYLIREKRYQTDPFYLNRQKFTELERVGVLNWLSLICEEHELQQETFLIAINIFDRYLSLYDHFPLQLLKVLAVVSLFIASKSEEVYSLTVSDLINILDDKITRETIFKFEMSIFNSLNFRISPVTTNNWLQLYLQKLIWHDPNLLPQDLKEICVTKCEFNPNEKIFSKIKNQKSQKNDNYDQNYTKNYNKDNYTNNENNGNRNNRNYTENKDNNNRNEKKNLNNFSHFEKISNQTYYTNNSILKKNKKQPFSSFNRFQNSNLKFKNNIKNNENNNDNINVKNYNKIIFNNNKSENSHYEIDDCKKRKPKSQFENLTDLKSDLKKKRFYKKNNQILNFVQFQQKQQLKEERAKREEGEELNNSFFKLKKNEQQLAGIDNENVPKFCSGKIINQTKSFETNTQFPKFNYKNNNNNNNNNINNIINSDNKMKIEINKNYSNKYFIDSKTTNQKLKQINQNKENFEKEEDEEEEEEIVYELFNENNSKNNCYPLNFNSFSQKNKPKKICKIKKKNKFGSYNQIVYKIKEFPKKLFFQFSQLLTVLTMDPTSLQFMPSQIAASIFYLYFEEDFNNITQKITFFSKNELQNCIDWVKMYEKFLFEPSYTCSLFSYDHDDVNIDNDHDAKNIDSYNLHLHNEQCQKFVKNLFQNLGNFSSQNFF</sequence>
<dbReference type="GO" id="GO:0051301">
    <property type="term" value="P:cell division"/>
    <property type="evidence" value="ECO:0007669"/>
    <property type="project" value="UniProtKB-KW"/>
</dbReference>
<evidence type="ECO:0000256" key="3">
    <source>
        <dbReference type="ARBA" id="ARBA00023306"/>
    </source>
</evidence>
<name>A0AAV7ZVB7_9EUKA</name>
<evidence type="ECO:0000256" key="5">
    <source>
        <dbReference type="SAM" id="Coils"/>
    </source>
</evidence>
<dbReference type="InterPro" id="IPR006671">
    <property type="entry name" value="Cyclin_N"/>
</dbReference>
<dbReference type="Proteomes" id="UP001146793">
    <property type="component" value="Unassembled WGS sequence"/>
</dbReference>
<accession>A0AAV7ZVB7</accession>
<evidence type="ECO:0000313" key="8">
    <source>
        <dbReference type="EMBL" id="KAJ3444547.1"/>
    </source>
</evidence>
<evidence type="ECO:0000256" key="4">
    <source>
        <dbReference type="RuleBase" id="RU000383"/>
    </source>
</evidence>
<comment type="similarity">
    <text evidence="4">Belongs to the cyclin family.</text>
</comment>
<dbReference type="InterPro" id="IPR013763">
    <property type="entry name" value="Cyclin-like_dom"/>
</dbReference>
<dbReference type="InterPro" id="IPR039361">
    <property type="entry name" value="Cyclin"/>
</dbReference>
<evidence type="ECO:0000256" key="2">
    <source>
        <dbReference type="ARBA" id="ARBA00023127"/>
    </source>
</evidence>
<reference evidence="8" key="1">
    <citation type="submission" date="2022-08" db="EMBL/GenBank/DDBJ databases">
        <title>Novel sulphate-reducing endosymbionts in the free-living metamonad Anaeramoeba.</title>
        <authorList>
            <person name="Jerlstrom-Hultqvist J."/>
            <person name="Cepicka I."/>
            <person name="Gallot-Lavallee L."/>
            <person name="Salas-Leiva D."/>
            <person name="Curtis B.A."/>
            <person name="Zahonova K."/>
            <person name="Pipaliya S."/>
            <person name="Dacks J."/>
            <person name="Roger A.J."/>
        </authorList>
    </citation>
    <scope>NUCLEOTIDE SEQUENCE</scope>
    <source>
        <strain evidence="8">Busselton2</strain>
    </source>
</reference>
<gene>
    <name evidence="8" type="ORF">M0812_10404</name>
</gene>
<feature type="region of interest" description="Disordered" evidence="6">
    <location>
        <begin position="464"/>
        <end position="512"/>
    </location>
</feature>
<comment type="caution">
    <text evidence="8">The sequence shown here is derived from an EMBL/GenBank/DDBJ whole genome shotgun (WGS) entry which is preliminary data.</text>
</comment>
<dbReference type="InterPro" id="IPR036915">
    <property type="entry name" value="Cyclin-like_sf"/>
</dbReference>
<keyword evidence="1" id="KW-0132">Cell division</keyword>
<feature type="compositionally biased region" description="Low complexity" evidence="6">
    <location>
        <begin position="472"/>
        <end position="499"/>
    </location>
</feature>
<dbReference type="InterPro" id="IPR048258">
    <property type="entry name" value="Cyclins_cyclin-box"/>
</dbReference>
<organism evidence="8 9">
    <name type="scientific">Anaeramoeba flamelloides</name>
    <dbReference type="NCBI Taxonomy" id="1746091"/>
    <lineage>
        <taxon>Eukaryota</taxon>
        <taxon>Metamonada</taxon>
        <taxon>Anaeramoebidae</taxon>
        <taxon>Anaeramoeba</taxon>
    </lineage>
</organism>
<proteinExistence type="inferred from homology"/>
<dbReference type="SUPFAM" id="SSF47954">
    <property type="entry name" value="Cyclin-like"/>
    <property type="match status" value="2"/>
</dbReference>
<keyword evidence="5" id="KW-0175">Coiled coil</keyword>
<protein>
    <submittedName>
        <fullName evidence="8">G1/s-specific cyclin-e</fullName>
    </submittedName>
</protein>
<dbReference type="AlphaFoldDB" id="A0AAV7ZVB7"/>